<gene>
    <name evidence="3" type="ORF">RFULGI_LOCUS7163</name>
</gene>
<dbReference type="Pfam" id="PF10551">
    <property type="entry name" value="MULE"/>
    <property type="match status" value="1"/>
</dbReference>
<keyword evidence="4" id="KW-1185">Reference proteome</keyword>
<dbReference type="AlphaFoldDB" id="A0A9N9GP48"/>
<proteinExistence type="predicted"/>
<feature type="non-terminal residue" evidence="3">
    <location>
        <position position="324"/>
    </location>
</feature>
<feature type="region of interest" description="Disordered" evidence="1">
    <location>
        <begin position="297"/>
        <end position="324"/>
    </location>
</feature>
<dbReference type="PANTHER" id="PTHR47718">
    <property type="entry name" value="OS01G0519700 PROTEIN"/>
    <property type="match status" value="1"/>
</dbReference>
<organism evidence="3 4">
    <name type="scientific">Racocetra fulgida</name>
    <dbReference type="NCBI Taxonomy" id="60492"/>
    <lineage>
        <taxon>Eukaryota</taxon>
        <taxon>Fungi</taxon>
        <taxon>Fungi incertae sedis</taxon>
        <taxon>Mucoromycota</taxon>
        <taxon>Glomeromycotina</taxon>
        <taxon>Glomeromycetes</taxon>
        <taxon>Diversisporales</taxon>
        <taxon>Gigasporaceae</taxon>
        <taxon>Racocetra</taxon>
    </lineage>
</organism>
<reference evidence="3" key="1">
    <citation type="submission" date="2021-06" db="EMBL/GenBank/DDBJ databases">
        <authorList>
            <person name="Kallberg Y."/>
            <person name="Tangrot J."/>
            <person name="Rosling A."/>
        </authorList>
    </citation>
    <scope>NUCLEOTIDE SEQUENCE</scope>
    <source>
        <strain evidence="3">IN212</strain>
    </source>
</reference>
<comment type="caution">
    <text evidence="3">The sequence shown here is derived from an EMBL/GenBank/DDBJ whole genome shotgun (WGS) entry which is preliminary data.</text>
</comment>
<sequence length="324" mass="38175">MVSVIEEVNMIEEVNIIKEVNMIEEVDVIEEADMIEKVDANHIEHASKAKEMTPEQVEHWIQFSDCVLNDVIHKMNHYDMVLSMFVRFNRNRYNILFAQALLPDESTESYVWMFEEILKATNKQLVVIILDADSVVDSAVHQETFERRFENIRQNFSDASSYLEVLYRNKLLHSSNVSLRELMGEIYQLLDLQDKKEEYNFWKLAISCIRSQEKTNFLFKKIDKCLERILTPIMLQKQHNEINQTVYYEANKLLNDDIEVYGELYSVYKKALNKALTSRSNSQLLINLLKEFTDNIDESSENSSKNETNSNKENREFVLQNSKK</sequence>
<evidence type="ECO:0000313" key="3">
    <source>
        <dbReference type="EMBL" id="CAG8615798.1"/>
    </source>
</evidence>
<dbReference type="EMBL" id="CAJVPZ010010061">
    <property type="protein sequence ID" value="CAG8615798.1"/>
    <property type="molecule type" value="Genomic_DNA"/>
</dbReference>
<dbReference type="OrthoDB" id="2437720at2759"/>
<evidence type="ECO:0000256" key="1">
    <source>
        <dbReference type="SAM" id="MobiDB-lite"/>
    </source>
</evidence>
<accession>A0A9N9GP48</accession>
<dbReference type="InterPro" id="IPR018289">
    <property type="entry name" value="MULE_transposase_dom"/>
</dbReference>
<feature type="domain" description="MULE transposase" evidence="2">
    <location>
        <begin position="69"/>
        <end position="143"/>
    </location>
</feature>
<protein>
    <submittedName>
        <fullName evidence="3">7143_t:CDS:1</fullName>
    </submittedName>
</protein>
<evidence type="ECO:0000259" key="2">
    <source>
        <dbReference type="Pfam" id="PF10551"/>
    </source>
</evidence>
<evidence type="ECO:0000313" key="4">
    <source>
        <dbReference type="Proteomes" id="UP000789396"/>
    </source>
</evidence>
<name>A0A9N9GP48_9GLOM</name>
<dbReference type="PANTHER" id="PTHR47718:SF7">
    <property type="entry name" value="PROTEIN FAR1-RELATED SEQUENCE"/>
    <property type="match status" value="1"/>
</dbReference>
<dbReference type="Proteomes" id="UP000789396">
    <property type="component" value="Unassembled WGS sequence"/>
</dbReference>